<gene>
    <name evidence="2" type="ORF">PECAL_2P22900</name>
</gene>
<proteinExistence type="predicted"/>
<evidence type="ECO:0000313" key="3">
    <source>
        <dbReference type="Proteomes" id="UP000789595"/>
    </source>
</evidence>
<feature type="signal peptide" evidence="1">
    <location>
        <begin position="1"/>
        <end position="16"/>
    </location>
</feature>
<evidence type="ECO:0000256" key="1">
    <source>
        <dbReference type="SAM" id="SignalP"/>
    </source>
</evidence>
<name>A0A8J2SJI1_9STRA</name>
<dbReference type="EMBL" id="CAKKNE010000002">
    <property type="protein sequence ID" value="CAH0369179.1"/>
    <property type="molecule type" value="Genomic_DNA"/>
</dbReference>
<dbReference type="AlphaFoldDB" id="A0A8J2SJI1"/>
<keyword evidence="1" id="KW-0732">Signal</keyword>
<reference evidence="2" key="1">
    <citation type="submission" date="2021-11" db="EMBL/GenBank/DDBJ databases">
        <authorList>
            <consortium name="Genoscope - CEA"/>
            <person name="William W."/>
        </authorList>
    </citation>
    <scope>NUCLEOTIDE SEQUENCE</scope>
</reference>
<comment type="caution">
    <text evidence="2">The sequence shown here is derived from an EMBL/GenBank/DDBJ whole genome shotgun (WGS) entry which is preliminary data.</text>
</comment>
<protein>
    <submittedName>
        <fullName evidence="2">Uncharacterized protein</fullName>
    </submittedName>
</protein>
<feature type="chain" id="PRO_5035317568" evidence="1">
    <location>
        <begin position="17"/>
        <end position="309"/>
    </location>
</feature>
<evidence type="ECO:0000313" key="2">
    <source>
        <dbReference type="EMBL" id="CAH0369179.1"/>
    </source>
</evidence>
<sequence>MRRAALLLAAARLIQGEYILGVPSNWHASRHFAKLVEYQSISNLTFGIRATEQGSGHWRPYWTKDKFATLWRVEAKRRQRRAPPAATIEDACGALGGSTIVALDAAALASIYQLASRRAHGTTTRELGVSMDLGDGACGARATAVTFDEGELCPARRGGCRVRRCAFSDICAHTHPSTNRPSASDLRAALDAHPCAGLGGKRRLSLVLAPKGVFAFVPSAKRVRAFAALSDQAKENVALQWARSGREDQSRTQRGDAGPWLAHVRGLGFDAAYLPYQLLEAASSDSNAHAVLLLRVGEGSCRRRRARLR</sequence>
<organism evidence="2 3">
    <name type="scientific">Pelagomonas calceolata</name>
    <dbReference type="NCBI Taxonomy" id="35677"/>
    <lineage>
        <taxon>Eukaryota</taxon>
        <taxon>Sar</taxon>
        <taxon>Stramenopiles</taxon>
        <taxon>Ochrophyta</taxon>
        <taxon>Pelagophyceae</taxon>
        <taxon>Pelagomonadales</taxon>
        <taxon>Pelagomonadaceae</taxon>
        <taxon>Pelagomonas</taxon>
    </lineage>
</organism>
<dbReference type="Proteomes" id="UP000789595">
    <property type="component" value="Unassembled WGS sequence"/>
</dbReference>
<accession>A0A8J2SJI1</accession>
<keyword evidence="3" id="KW-1185">Reference proteome</keyword>